<evidence type="ECO:0000256" key="1">
    <source>
        <dbReference type="SAM" id="MobiDB-lite"/>
    </source>
</evidence>
<accession>A0A3L8SBH7</accession>
<keyword evidence="3" id="KW-1185">Reference proteome</keyword>
<dbReference type="EMBL" id="QUSF01000032">
    <property type="protein sequence ID" value="RLV99588.1"/>
    <property type="molecule type" value="Genomic_DNA"/>
</dbReference>
<feature type="compositionally biased region" description="Basic and acidic residues" evidence="1">
    <location>
        <begin position="68"/>
        <end position="87"/>
    </location>
</feature>
<evidence type="ECO:0000313" key="2">
    <source>
        <dbReference type="EMBL" id="RLV99588.1"/>
    </source>
</evidence>
<organism evidence="2 3">
    <name type="scientific">Chloebia gouldiae</name>
    <name type="common">Gouldian finch</name>
    <name type="synonym">Erythrura gouldiae</name>
    <dbReference type="NCBI Taxonomy" id="44316"/>
    <lineage>
        <taxon>Eukaryota</taxon>
        <taxon>Metazoa</taxon>
        <taxon>Chordata</taxon>
        <taxon>Craniata</taxon>
        <taxon>Vertebrata</taxon>
        <taxon>Euteleostomi</taxon>
        <taxon>Archelosauria</taxon>
        <taxon>Archosauria</taxon>
        <taxon>Dinosauria</taxon>
        <taxon>Saurischia</taxon>
        <taxon>Theropoda</taxon>
        <taxon>Coelurosauria</taxon>
        <taxon>Aves</taxon>
        <taxon>Neognathae</taxon>
        <taxon>Neoaves</taxon>
        <taxon>Telluraves</taxon>
        <taxon>Australaves</taxon>
        <taxon>Passeriformes</taxon>
        <taxon>Passeroidea</taxon>
        <taxon>Passeridae</taxon>
        <taxon>Chloebia</taxon>
    </lineage>
</organism>
<proteinExistence type="predicted"/>
<dbReference type="Proteomes" id="UP000276834">
    <property type="component" value="Unassembled WGS sequence"/>
</dbReference>
<feature type="non-terminal residue" evidence="2">
    <location>
        <position position="87"/>
    </location>
</feature>
<comment type="caution">
    <text evidence="2">The sequence shown here is derived from an EMBL/GenBank/DDBJ whole genome shotgun (WGS) entry which is preliminary data.</text>
</comment>
<feature type="region of interest" description="Disordered" evidence="1">
    <location>
        <begin position="67"/>
        <end position="87"/>
    </location>
</feature>
<dbReference type="AlphaFoldDB" id="A0A3L8SBH7"/>
<sequence length="87" mass="9863">MLHLMLMGLPAQFPLEGDRRLFLAWGCPGAPAPRPLLADFDQPAPSTCALRVPFCHTWQKAGGRRWHRDTFRPREGKENTFSRDSSS</sequence>
<gene>
    <name evidence="2" type="ORF">DV515_00009764</name>
</gene>
<name>A0A3L8SBH7_CHLGU</name>
<protein>
    <submittedName>
        <fullName evidence="2">Uncharacterized protein</fullName>
    </submittedName>
</protein>
<evidence type="ECO:0000313" key="3">
    <source>
        <dbReference type="Proteomes" id="UP000276834"/>
    </source>
</evidence>
<reference evidence="2 3" key="1">
    <citation type="journal article" date="2018" name="Proc. R. Soc. B">
        <title>A non-coding region near Follistatin controls head colour polymorphism in the Gouldian finch.</title>
        <authorList>
            <person name="Toomey M.B."/>
            <person name="Marques C.I."/>
            <person name="Andrade P."/>
            <person name="Araujo P.M."/>
            <person name="Sabatino S."/>
            <person name="Gazda M.A."/>
            <person name="Afonso S."/>
            <person name="Lopes R.J."/>
            <person name="Corbo J.C."/>
            <person name="Carneiro M."/>
        </authorList>
    </citation>
    <scope>NUCLEOTIDE SEQUENCE [LARGE SCALE GENOMIC DNA]</scope>
    <source>
        <strain evidence="2">Red01</strain>
        <tissue evidence="2">Muscle</tissue>
    </source>
</reference>